<comment type="caution">
    <text evidence="1">The sequence shown here is derived from an EMBL/GenBank/DDBJ whole genome shotgun (WGS) entry which is preliminary data.</text>
</comment>
<sequence length="266" mass="29468">MSTVSFSSMEKIDVTEALEACSQKLSLCSLKDGENALRISSAAKGPTLKACHQSILARVASSQTIFKKELKEAMSKTWHIKERITFIEVADNILQIHITKVTFWVQVHGITLDCRDNELVMEIGENLGVVLNVEEESKSDGVLTRKYIWLRAAVELDNLVMREEEVNNPVNKIQEGGKSGQAADKATNHNEFGAALNAHSEHLSIEMGQLRQRRVSPPASQLASRDDYTTIFFSPTSVTFEGGFHPPAFPTTELEYVGVARVHEVA</sequence>
<keyword evidence="2" id="KW-1185">Reference proteome</keyword>
<evidence type="ECO:0008006" key="3">
    <source>
        <dbReference type="Google" id="ProtNLM"/>
    </source>
</evidence>
<proteinExistence type="predicted"/>
<protein>
    <recommendedName>
        <fullName evidence="3">DUF4283 domain-containing protein</fullName>
    </recommendedName>
</protein>
<evidence type="ECO:0000313" key="1">
    <source>
        <dbReference type="EMBL" id="KAK9133118.1"/>
    </source>
</evidence>
<dbReference type="Proteomes" id="UP001419268">
    <property type="component" value="Unassembled WGS sequence"/>
</dbReference>
<gene>
    <name evidence="1" type="ORF">Scep_012646</name>
</gene>
<accession>A0AAP0P6W0</accession>
<dbReference type="EMBL" id="JBBNAG010000005">
    <property type="protein sequence ID" value="KAK9133118.1"/>
    <property type="molecule type" value="Genomic_DNA"/>
</dbReference>
<evidence type="ECO:0000313" key="2">
    <source>
        <dbReference type="Proteomes" id="UP001419268"/>
    </source>
</evidence>
<organism evidence="1 2">
    <name type="scientific">Stephania cephalantha</name>
    <dbReference type="NCBI Taxonomy" id="152367"/>
    <lineage>
        <taxon>Eukaryota</taxon>
        <taxon>Viridiplantae</taxon>
        <taxon>Streptophyta</taxon>
        <taxon>Embryophyta</taxon>
        <taxon>Tracheophyta</taxon>
        <taxon>Spermatophyta</taxon>
        <taxon>Magnoliopsida</taxon>
        <taxon>Ranunculales</taxon>
        <taxon>Menispermaceae</taxon>
        <taxon>Menispermoideae</taxon>
        <taxon>Cissampelideae</taxon>
        <taxon>Stephania</taxon>
    </lineage>
</organism>
<reference evidence="1 2" key="1">
    <citation type="submission" date="2024-01" db="EMBL/GenBank/DDBJ databases">
        <title>Genome assemblies of Stephania.</title>
        <authorList>
            <person name="Yang L."/>
        </authorList>
    </citation>
    <scope>NUCLEOTIDE SEQUENCE [LARGE SCALE GENOMIC DNA]</scope>
    <source>
        <strain evidence="1">JXDWG</strain>
        <tissue evidence="1">Leaf</tissue>
    </source>
</reference>
<name>A0AAP0P6W0_9MAGN</name>
<dbReference type="AlphaFoldDB" id="A0AAP0P6W0"/>